<dbReference type="RefSeq" id="XP_015179876.1">
    <property type="nucleotide sequence ID" value="XM_015324390.1"/>
</dbReference>
<proteinExistence type="inferred from homology"/>
<evidence type="ECO:0000256" key="1">
    <source>
        <dbReference type="ARBA" id="ARBA00006499"/>
    </source>
</evidence>
<keyword evidence="5" id="KW-1185">Reference proteome</keyword>
<dbReference type="EC" id="3.1.2.22" evidence="2"/>
<dbReference type="Gene3D" id="3.40.50.1820">
    <property type="entry name" value="alpha/beta hydrolase"/>
    <property type="match status" value="1"/>
</dbReference>
<dbReference type="Pfam" id="PF02230">
    <property type="entry name" value="Abhydrolase_2"/>
    <property type="match status" value="1"/>
</dbReference>
<keyword evidence="3" id="KW-0378">Hydrolase</keyword>
<dbReference type="PANTHER" id="PTHR10655:SF17">
    <property type="entry name" value="LYSOPHOSPHOLIPASE-LIKE PROTEIN 1"/>
    <property type="match status" value="1"/>
</dbReference>
<feature type="domain" description="Phospholipase/carboxylesterase/thioesterase" evidence="4">
    <location>
        <begin position="11"/>
        <end position="218"/>
    </location>
</feature>
<organism evidence="5 6">
    <name type="scientific">Polistes dominula</name>
    <name type="common">European paper wasp</name>
    <name type="synonym">Vespa dominula</name>
    <dbReference type="NCBI Taxonomy" id="743375"/>
    <lineage>
        <taxon>Eukaryota</taxon>
        <taxon>Metazoa</taxon>
        <taxon>Ecdysozoa</taxon>
        <taxon>Arthropoda</taxon>
        <taxon>Hexapoda</taxon>
        <taxon>Insecta</taxon>
        <taxon>Pterygota</taxon>
        <taxon>Neoptera</taxon>
        <taxon>Endopterygota</taxon>
        <taxon>Hymenoptera</taxon>
        <taxon>Apocrita</taxon>
        <taxon>Aculeata</taxon>
        <taxon>Vespoidea</taxon>
        <taxon>Vespidae</taxon>
        <taxon>Polistinae</taxon>
        <taxon>Polistini</taxon>
        <taxon>Polistes</taxon>
    </lineage>
</organism>
<dbReference type="Proteomes" id="UP000694924">
    <property type="component" value="Unplaced"/>
</dbReference>
<reference evidence="6" key="1">
    <citation type="submission" date="2025-08" db="UniProtKB">
        <authorList>
            <consortium name="RefSeq"/>
        </authorList>
    </citation>
    <scope>IDENTIFICATION</scope>
    <source>
        <tissue evidence="6">Whole body</tissue>
    </source>
</reference>
<name>A0ABM1II39_POLDO</name>
<gene>
    <name evidence="6" type="primary">LOC107068213</name>
</gene>
<dbReference type="GeneID" id="107068213"/>
<dbReference type="InterPro" id="IPR050565">
    <property type="entry name" value="LYPA1-2/EST-like"/>
</dbReference>
<comment type="similarity">
    <text evidence="1">Belongs to the AB hydrolase superfamily. AB hydrolase 2 family.</text>
</comment>
<evidence type="ECO:0000259" key="4">
    <source>
        <dbReference type="Pfam" id="PF02230"/>
    </source>
</evidence>
<accession>A0ABM1II39</accession>
<dbReference type="PANTHER" id="PTHR10655">
    <property type="entry name" value="LYSOPHOSPHOLIPASE-RELATED"/>
    <property type="match status" value="1"/>
</dbReference>
<protein>
    <recommendedName>
        <fullName evidence="2">palmitoyl-protein hydrolase</fullName>
        <ecNumber evidence="2">3.1.2.22</ecNumber>
    </recommendedName>
</protein>
<evidence type="ECO:0000313" key="6">
    <source>
        <dbReference type="RefSeq" id="XP_015179876.1"/>
    </source>
</evidence>
<evidence type="ECO:0000256" key="2">
    <source>
        <dbReference type="ARBA" id="ARBA00012423"/>
    </source>
</evidence>
<dbReference type="InterPro" id="IPR029058">
    <property type="entry name" value="AB_hydrolase_fold"/>
</dbReference>
<sequence>MATIMMLSRCTIVPATKKHTATLFFFHGSGDTGENVKTWIDAILGKELKFPHIKIIYPTAPAQPYTPNNGMLSNVWFNRKNISNKVSEEEDSITSICHNVMKLIDEEHFNGIPYNRIIVAGFSMGGSLALYLAYKFNLSLGGCATISSFLNRNSMVYQHLENNKPTNLPPLLQFHGSSDILVPIQWGNETYTNLNKFVKNAAFVAVPTAKHEINKAEILHFEFWLNGILAE</sequence>
<evidence type="ECO:0000313" key="5">
    <source>
        <dbReference type="Proteomes" id="UP000694924"/>
    </source>
</evidence>
<evidence type="ECO:0000256" key="3">
    <source>
        <dbReference type="ARBA" id="ARBA00022801"/>
    </source>
</evidence>
<dbReference type="SUPFAM" id="SSF53474">
    <property type="entry name" value="alpha/beta-Hydrolases"/>
    <property type="match status" value="1"/>
</dbReference>
<dbReference type="InterPro" id="IPR003140">
    <property type="entry name" value="PLipase/COase/thioEstase"/>
</dbReference>